<accession>A0A3S3YQL5</accession>
<dbReference type="RefSeq" id="WP_128536048.1">
    <property type="nucleotide sequence ID" value="NZ_SBIW01000012.1"/>
</dbReference>
<dbReference type="Proteomes" id="UP000286701">
    <property type="component" value="Unassembled WGS sequence"/>
</dbReference>
<feature type="signal peptide" evidence="1">
    <location>
        <begin position="1"/>
        <end position="24"/>
    </location>
</feature>
<keyword evidence="1" id="KW-0732">Signal</keyword>
<reference evidence="2 3" key="1">
    <citation type="submission" date="2019-01" db="EMBL/GenBank/DDBJ databases">
        <title>Mucilaginibacter antarcticum sp. nov., isolated from antarctic soil.</title>
        <authorList>
            <person name="Yan Y.-Q."/>
            <person name="Du Z.-J."/>
        </authorList>
    </citation>
    <scope>NUCLEOTIDE SEQUENCE [LARGE SCALE GENOMIC DNA]</scope>
    <source>
        <strain evidence="2 3">F01003</strain>
    </source>
</reference>
<evidence type="ECO:0000256" key="1">
    <source>
        <dbReference type="SAM" id="SignalP"/>
    </source>
</evidence>
<comment type="caution">
    <text evidence="2">The sequence shown here is derived from an EMBL/GenBank/DDBJ whole genome shotgun (WGS) entry which is preliminary data.</text>
</comment>
<evidence type="ECO:0008006" key="4">
    <source>
        <dbReference type="Google" id="ProtNLM"/>
    </source>
</evidence>
<proteinExistence type="predicted"/>
<feature type="chain" id="PRO_5018619257" description="Cytochrome c family protein" evidence="1">
    <location>
        <begin position="25"/>
        <end position="483"/>
    </location>
</feature>
<sequence length="483" mass="53971">MKKFLVVVVAFGMLLACKYFQSHNASGLPNAFCDSTQADNPCSIIPYDVDEKFGLGYDSFLDSLHQTPFDIFSWQTFIALNWPANAAGNPIGTSITDSVNAPRVWEHYQDPAEVFGTGMPLLNLRLGIAKKGGQKFLYLDSKAPHGLGAIKSVNSNDLNGFQEADGHPLIDRNLNFALYEIKMNPVETSFTLDNHLTTTQGIYNAGSKTGNAIDLPKSNEKAKNLGIIEIKASWRILLPAAGDDTSRYYCRKATIFIDSLHTRNHKPLIINNVTVGMVGMHIVRKTAKVFVNQIWTTFEHIDNTPDDAQQAQMSGRQWSFYNPDCLNCTPNAPADTIKGDNQQYMWEPTMPYARDYATGSPGQQSKRDSFGTQAMRVYPVYRYTELVNQQWQAKLKGTVWANYKLIGTQWEQSEIHPGPTAPNFLGNTTLETFLQADASCITCHRDASIAYIKNKDTTNIKTDFSFIFPIYAKVNTNAKPVKK</sequence>
<gene>
    <name evidence="2" type="ORF">EPL05_21500</name>
</gene>
<protein>
    <recommendedName>
        <fullName evidence="4">Cytochrome c family protein</fullName>
    </recommendedName>
</protein>
<dbReference type="OrthoDB" id="280897at2"/>
<dbReference type="AlphaFoldDB" id="A0A3S3YQL5"/>
<keyword evidence="3" id="KW-1185">Reference proteome</keyword>
<dbReference type="PROSITE" id="PS51257">
    <property type="entry name" value="PROKAR_LIPOPROTEIN"/>
    <property type="match status" value="1"/>
</dbReference>
<evidence type="ECO:0000313" key="2">
    <source>
        <dbReference type="EMBL" id="RWY48155.1"/>
    </source>
</evidence>
<name>A0A3S3YQL5_9SPHI</name>
<dbReference type="EMBL" id="SBIW01000012">
    <property type="protein sequence ID" value="RWY48155.1"/>
    <property type="molecule type" value="Genomic_DNA"/>
</dbReference>
<evidence type="ECO:0000313" key="3">
    <source>
        <dbReference type="Proteomes" id="UP000286701"/>
    </source>
</evidence>
<organism evidence="2 3">
    <name type="scientific">Mucilaginibacter gilvus</name>
    <dbReference type="NCBI Taxonomy" id="2305909"/>
    <lineage>
        <taxon>Bacteria</taxon>
        <taxon>Pseudomonadati</taxon>
        <taxon>Bacteroidota</taxon>
        <taxon>Sphingobacteriia</taxon>
        <taxon>Sphingobacteriales</taxon>
        <taxon>Sphingobacteriaceae</taxon>
        <taxon>Mucilaginibacter</taxon>
    </lineage>
</organism>